<organism evidence="6 7">
    <name type="scientific">Paenibacillus montaniterrae</name>
    <dbReference type="NCBI Taxonomy" id="429341"/>
    <lineage>
        <taxon>Bacteria</taxon>
        <taxon>Bacillati</taxon>
        <taxon>Bacillota</taxon>
        <taxon>Bacilli</taxon>
        <taxon>Bacillales</taxon>
        <taxon>Paenibacillaceae</taxon>
        <taxon>Paenibacillus</taxon>
    </lineage>
</organism>
<accession>A0A920CV22</accession>
<dbReference type="Pfam" id="PF00496">
    <property type="entry name" value="SBP_bac_5"/>
    <property type="match status" value="1"/>
</dbReference>
<dbReference type="Gene3D" id="3.10.105.10">
    <property type="entry name" value="Dipeptide-binding Protein, Domain 3"/>
    <property type="match status" value="2"/>
</dbReference>
<evidence type="ECO:0000256" key="4">
    <source>
        <dbReference type="SAM" id="SignalP"/>
    </source>
</evidence>
<dbReference type="PANTHER" id="PTHR30290">
    <property type="entry name" value="PERIPLASMIC BINDING COMPONENT OF ABC TRANSPORTER"/>
    <property type="match status" value="1"/>
</dbReference>
<evidence type="ECO:0000313" key="7">
    <source>
        <dbReference type="Proteomes" id="UP000683139"/>
    </source>
</evidence>
<dbReference type="PANTHER" id="PTHR30290:SF9">
    <property type="entry name" value="OLIGOPEPTIDE-BINDING PROTEIN APPA"/>
    <property type="match status" value="1"/>
</dbReference>
<evidence type="ECO:0000256" key="1">
    <source>
        <dbReference type="ARBA" id="ARBA00005695"/>
    </source>
</evidence>
<name>A0A920CV22_9BACL</name>
<protein>
    <submittedName>
        <fullName evidence="6">Peptide ABC transporter substrate-binding protein</fullName>
    </submittedName>
</protein>
<dbReference type="AlphaFoldDB" id="A0A920CV22"/>
<feature type="chain" id="PRO_5038853953" evidence="4">
    <location>
        <begin position="21"/>
        <end position="607"/>
    </location>
</feature>
<proteinExistence type="inferred from homology"/>
<comment type="similarity">
    <text evidence="1">Belongs to the bacterial solute-binding protein 5 family.</text>
</comment>
<evidence type="ECO:0000259" key="5">
    <source>
        <dbReference type="Pfam" id="PF00496"/>
    </source>
</evidence>
<evidence type="ECO:0000313" key="6">
    <source>
        <dbReference type="EMBL" id="GIP17647.1"/>
    </source>
</evidence>
<dbReference type="Gene3D" id="3.90.76.10">
    <property type="entry name" value="Dipeptide-binding Protein, Domain 1"/>
    <property type="match status" value="2"/>
</dbReference>
<dbReference type="RefSeq" id="WP_213517194.1">
    <property type="nucleotide sequence ID" value="NZ_BOSE01000006.1"/>
</dbReference>
<gene>
    <name evidence="6" type="ORF">J40TS1_32890</name>
</gene>
<feature type="domain" description="Solute-binding protein family 5" evidence="5">
    <location>
        <begin position="265"/>
        <end position="602"/>
    </location>
</feature>
<dbReference type="PROSITE" id="PS51257">
    <property type="entry name" value="PROKAR_LIPOPROTEIN"/>
    <property type="match status" value="1"/>
</dbReference>
<dbReference type="GO" id="GO:1904680">
    <property type="term" value="F:peptide transmembrane transporter activity"/>
    <property type="evidence" value="ECO:0007669"/>
    <property type="project" value="TreeGrafter"/>
</dbReference>
<dbReference type="InterPro" id="IPR000914">
    <property type="entry name" value="SBP_5_dom"/>
</dbReference>
<evidence type="ECO:0000256" key="2">
    <source>
        <dbReference type="ARBA" id="ARBA00022448"/>
    </source>
</evidence>
<evidence type="ECO:0000256" key="3">
    <source>
        <dbReference type="ARBA" id="ARBA00022729"/>
    </source>
</evidence>
<dbReference type="Proteomes" id="UP000683139">
    <property type="component" value="Unassembled WGS sequence"/>
</dbReference>
<feature type="signal peptide" evidence="4">
    <location>
        <begin position="1"/>
        <end position="20"/>
    </location>
</feature>
<keyword evidence="3 4" id="KW-0732">Signal</keyword>
<dbReference type="GO" id="GO:0015833">
    <property type="term" value="P:peptide transport"/>
    <property type="evidence" value="ECO:0007669"/>
    <property type="project" value="TreeGrafter"/>
</dbReference>
<dbReference type="Gene3D" id="3.40.190.10">
    <property type="entry name" value="Periplasmic binding protein-like II"/>
    <property type="match status" value="2"/>
</dbReference>
<dbReference type="InterPro" id="IPR039424">
    <property type="entry name" value="SBP_5"/>
</dbReference>
<keyword evidence="7" id="KW-1185">Reference proteome</keyword>
<dbReference type="SUPFAM" id="SSF53850">
    <property type="entry name" value="Periplasmic binding protein-like II"/>
    <property type="match status" value="2"/>
</dbReference>
<reference evidence="6" key="1">
    <citation type="submission" date="2021-03" db="EMBL/GenBank/DDBJ databases">
        <title>Antimicrobial resistance genes in bacteria isolated from Japanese honey, and their potential for conferring macrolide and lincosamide resistance in the American foulbrood pathogen Paenibacillus larvae.</title>
        <authorList>
            <person name="Okamoto M."/>
            <person name="Kumagai M."/>
            <person name="Kanamori H."/>
            <person name="Takamatsu D."/>
        </authorList>
    </citation>
    <scope>NUCLEOTIDE SEQUENCE</scope>
    <source>
        <strain evidence="6">J40TS1</strain>
    </source>
</reference>
<keyword evidence="2" id="KW-0813">Transport</keyword>
<comment type="caution">
    <text evidence="6">The sequence shown here is derived from an EMBL/GenBank/DDBJ whole genome shotgun (WGS) entry which is preliminary data.</text>
</comment>
<dbReference type="EMBL" id="BOSE01000006">
    <property type="protein sequence ID" value="GIP17647.1"/>
    <property type="molecule type" value="Genomic_DNA"/>
</dbReference>
<sequence length="607" mass="67276">MKKNMKFIALLLIVSVVLSACTLKTKDESGESTTPSNNANVDQTPVDIELLGMSANEDDLNIVRDQLAKNGFNVKLNIQPDYGSFKTQEDAGNFDISLSSWTTVTGNPDYAVRSLFKTGGDYSILSDPEIDALIDEASTQTPEQYQDTYKRFEEALVFEKAYIAPLFNSIKSQAFNKEVLAADSVRISKSRSLPWEELEFTDTAKHGTDPLILQSTFPTLTSLDPIKGNDGSINIINTNLYVRLVNLTDDDKITSDGSLSLNHAIAEGNTEYYFILRDDINFAKVTDKKAVDSGERVGADDVIFSLNRAKDRNSVPDHRTYTLHEHINTVETVTDLAALDALKVSGSDETVRAALEKGLDVKISELVADKKDANNKEGKYQVVKLTTTTPFPQVLNYLAHQSAGIVSQKQVQAINTYDVENFDVNKDIPYGDQNTVTEGSQYNNTLYTSGPYILSHKNDYEATFYKNPAYMKGTEHEPRIENIKIKFIQDADSTLSALRSGEIHLFYGVSESKFDVVKGDSKLELQSIPSNAVSYLLFNTSNRPVAESADLRKAVLYSINQEEFITFYSGNKYKATSTLSPIVNTGLELKADAAKAKEHLNAYKASK</sequence>